<protein>
    <submittedName>
        <fullName evidence="2">Uncharacterized protein</fullName>
    </submittedName>
</protein>
<evidence type="ECO:0000313" key="2">
    <source>
        <dbReference type="EMBL" id="GJT85204.1"/>
    </source>
</evidence>
<feature type="region of interest" description="Disordered" evidence="1">
    <location>
        <begin position="136"/>
        <end position="179"/>
    </location>
</feature>
<keyword evidence="3" id="KW-1185">Reference proteome</keyword>
<evidence type="ECO:0000256" key="1">
    <source>
        <dbReference type="SAM" id="MobiDB-lite"/>
    </source>
</evidence>
<proteinExistence type="predicted"/>
<sequence>MINHVNFFSDIKKTTPGEGIPESAAQSVIKVQFEKIEHAEVHQRGLTHRVTSSGDETSSGIVSDEEIDKQKLRSPITGLHGKRFKEDSLKNPDLMSPSKEEFSQSMFTVQSPRAEPRSDENLLNLVLLHRIKDAKSHNTNKEISGPLKKKQRESQKPERLIPKDDEVSPRKPTTVPKKTRGLLKSCLRLQPDGARILKTLCLMWVSRQEELFNSCTSKNALYNERGKSQSVVLLKFFDIKKPVPEWFHKKMKSSWNQMLNTAVQSLGRNELPK</sequence>
<comment type="caution">
    <text evidence="2">The sequence shown here is derived from an EMBL/GenBank/DDBJ whole genome shotgun (WGS) entry which is preliminary data.</text>
</comment>
<feature type="compositionally biased region" description="Basic and acidic residues" evidence="1">
    <location>
        <begin position="152"/>
        <end position="169"/>
    </location>
</feature>
<organism evidence="2 3">
    <name type="scientific">Tanacetum coccineum</name>
    <dbReference type="NCBI Taxonomy" id="301880"/>
    <lineage>
        <taxon>Eukaryota</taxon>
        <taxon>Viridiplantae</taxon>
        <taxon>Streptophyta</taxon>
        <taxon>Embryophyta</taxon>
        <taxon>Tracheophyta</taxon>
        <taxon>Spermatophyta</taxon>
        <taxon>Magnoliopsida</taxon>
        <taxon>eudicotyledons</taxon>
        <taxon>Gunneridae</taxon>
        <taxon>Pentapetalae</taxon>
        <taxon>asterids</taxon>
        <taxon>campanulids</taxon>
        <taxon>Asterales</taxon>
        <taxon>Asteraceae</taxon>
        <taxon>Asteroideae</taxon>
        <taxon>Anthemideae</taxon>
        <taxon>Anthemidinae</taxon>
        <taxon>Tanacetum</taxon>
    </lineage>
</organism>
<name>A0ABQ5HCA0_9ASTR</name>
<evidence type="ECO:0000313" key="3">
    <source>
        <dbReference type="Proteomes" id="UP001151760"/>
    </source>
</evidence>
<reference evidence="2" key="1">
    <citation type="journal article" date="2022" name="Int. J. Mol. Sci.">
        <title>Draft Genome of Tanacetum Coccineum: Genomic Comparison of Closely Related Tanacetum-Family Plants.</title>
        <authorList>
            <person name="Yamashiro T."/>
            <person name="Shiraishi A."/>
            <person name="Nakayama K."/>
            <person name="Satake H."/>
        </authorList>
    </citation>
    <scope>NUCLEOTIDE SEQUENCE</scope>
</reference>
<gene>
    <name evidence="2" type="ORF">Tco_1066921</name>
</gene>
<dbReference type="Proteomes" id="UP001151760">
    <property type="component" value="Unassembled WGS sequence"/>
</dbReference>
<accession>A0ABQ5HCA0</accession>
<dbReference type="EMBL" id="BQNB010019428">
    <property type="protein sequence ID" value="GJT85204.1"/>
    <property type="molecule type" value="Genomic_DNA"/>
</dbReference>
<reference evidence="2" key="2">
    <citation type="submission" date="2022-01" db="EMBL/GenBank/DDBJ databases">
        <authorList>
            <person name="Yamashiro T."/>
            <person name="Shiraishi A."/>
            <person name="Satake H."/>
            <person name="Nakayama K."/>
        </authorList>
    </citation>
    <scope>NUCLEOTIDE SEQUENCE</scope>
</reference>
<feature type="region of interest" description="Disordered" evidence="1">
    <location>
        <begin position="42"/>
        <end position="102"/>
    </location>
</feature>
<feature type="compositionally biased region" description="Polar residues" evidence="1">
    <location>
        <begin position="49"/>
        <end position="61"/>
    </location>
</feature>